<name>A0A0K2VK69_LEPSM</name>
<proteinExistence type="predicted"/>
<reference evidence="1" key="1">
    <citation type="submission" date="2014-05" db="EMBL/GenBank/DDBJ databases">
        <authorList>
            <person name="Chronopoulou M."/>
        </authorList>
    </citation>
    <scope>NUCLEOTIDE SEQUENCE</scope>
    <source>
        <tissue evidence="1">Whole organism</tissue>
    </source>
</reference>
<protein>
    <submittedName>
        <fullName evidence="1">Uncharacterized protein</fullName>
    </submittedName>
</protein>
<accession>A0A0K2VK69</accession>
<organism evidence="1">
    <name type="scientific">Lepeophtheirus salmonis</name>
    <name type="common">Salmon louse</name>
    <name type="synonym">Caligus salmonis</name>
    <dbReference type="NCBI Taxonomy" id="72036"/>
    <lineage>
        <taxon>Eukaryota</taxon>
        <taxon>Metazoa</taxon>
        <taxon>Ecdysozoa</taxon>
        <taxon>Arthropoda</taxon>
        <taxon>Crustacea</taxon>
        <taxon>Multicrustacea</taxon>
        <taxon>Hexanauplia</taxon>
        <taxon>Copepoda</taxon>
        <taxon>Siphonostomatoida</taxon>
        <taxon>Caligidae</taxon>
        <taxon>Lepeophtheirus</taxon>
    </lineage>
</organism>
<dbReference type="AlphaFoldDB" id="A0A0K2VK69"/>
<sequence length="57" mass="6783">MSRKPKLKYLRTLCLISNELSGNRTIHRNYMSSKTVVPKLFVHNSHQKTYTFLIQLF</sequence>
<evidence type="ECO:0000313" key="1">
    <source>
        <dbReference type="EMBL" id="CDW50848.1"/>
    </source>
</evidence>
<dbReference type="EMBL" id="HACA01033487">
    <property type="protein sequence ID" value="CDW50848.1"/>
    <property type="molecule type" value="Transcribed_RNA"/>
</dbReference>